<dbReference type="AlphaFoldDB" id="A0A9W9A4B6"/>
<evidence type="ECO:0000256" key="8">
    <source>
        <dbReference type="ARBA" id="ARBA00022723"/>
    </source>
</evidence>
<dbReference type="Proteomes" id="UP001150266">
    <property type="component" value="Unassembled WGS sequence"/>
</dbReference>
<dbReference type="SUPFAM" id="SSF46938">
    <property type="entry name" value="CRAL/TRIO N-terminal domain"/>
    <property type="match status" value="1"/>
</dbReference>
<keyword evidence="9 16" id="KW-0256">Endoplasmic reticulum</keyword>
<evidence type="ECO:0000256" key="1">
    <source>
        <dbReference type="ARBA" id="ARBA00001970"/>
    </source>
</evidence>
<keyword evidence="6 16" id="KW-0963">Cytoplasm</keyword>
<comment type="catalytic activity">
    <reaction evidence="14">
        <text>a 1,2-diacyl-sn-glycero-3-phospho-(1D-myo-inositol)(in) = a 1,2-diacyl-sn-glycero-3-phospho-(1D-myo-inositol)(out)</text>
        <dbReference type="Rhea" id="RHEA:38691"/>
        <dbReference type="ChEBI" id="CHEBI:57880"/>
    </reaction>
    <physiologicalReaction direction="left-to-right" evidence="14">
        <dbReference type="Rhea" id="RHEA:38692"/>
    </physiologicalReaction>
</comment>
<dbReference type="InterPro" id="IPR036865">
    <property type="entry name" value="CRAL-TRIO_dom_sf"/>
</dbReference>
<evidence type="ECO:0000256" key="11">
    <source>
        <dbReference type="ARBA" id="ARBA00023004"/>
    </source>
</evidence>
<evidence type="ECO:0000313" key="20">
    <source>
        <dbReference type="Proteomes" id="UP001150266"/>
    </source>
</evidence>
<evidence type="ECO:0000256" key="7">
    <source>
        <dbReference type="ARBA" id="ARBA00022617"/>
    </source>
</evidence>
<evidence type="ECO:0000256" key="5">
    <source>
        <dbReference type="ARBA" id="ARBA00022448"/>
    </source>
</evidence>
<evidence type="ECO:0000259" key="18">
    <source>
        <dbReference type="PROSITE" id="PS50191"/>
    </source>
</evidence>
<dbReference type="GO" id="GO:0043001">
    <property type="term" value="P:Golgi to plasma membrane protein transport"/>
    <property type="evidence" value="ECO:0007669"/>
    <property type="project" value="TreeGrafter"/>
</dbReference>
<keyword evidence="5 16" id="KW-0813">Transport</keyword>
<gene>
    <name evidence="19" type="ORF">J3R30DRAFT_3659160</name>
</gene>
<keyword evidence="8" id="KW-0479">Metal-binding</keyword>
<dbReference type="PROSITE" id="PS50191">
    <property type="entry name" value="CRAL_TRIO"/>
    <property type="match status" value="1"/>
</dbReference>
<dbReference type="Pfam" id="PF00650">
    <property type="entry name" value="CRAL_TRIO"/>
    <property type="match status" value="1"/>
</dbReference>
<comment type="similarity">
    <text evidence="3 16">Belongs to the SFH5 family.</text>
</comment>
<name>A0A9W9A4B6_9AGAR</name>
<dbReference type="InterPro" id="IPR036273">
    <property type="entry name" value="CRAL/TRIO_N_dom_sf"/>
</dbReference>
<dbReference type="Pfam" id="PF03765">
    <property type="entry name" value="CRAL_TRIO_N"/>
    <property type="match status" value="1"/>
</dbReference>
<evidence type="ECO:0000256" key="16">
    <source>
        <dbReference type="RuleBase" id="RU367059"/>
    </source>
</evidence>
<dbReference type="GO" id="GO:0046872">
    <property type="term" value="F:metal ion binding"/>
    <property type="evidence" value="ECO:0007669"/>
    <property type="project" value="UniProtKB-KW"/>
</dbReference>
<comment type="cofactor">
    <cofactor evidence="1">
        <name>heme b</name>
        <dbReference type="ChEBI" id="CHEBI:60344"/>
    </cofactor>
</comment>
<keyword evidence="11" id="KW-0408">Iron</keyword>
<dbReference type="GO" id="GO:0005886">
    <property type="term" value="C:plasma membrane"/>
    <property type="evidence" value="ECO:0007669"/>
    <property type="project" value="TreeGrafter"/>
</dbReference>
<evidence type="ECO:0000313" key="19">
    <source>
        <dbReference type="EMBL" id="KAJ4473616.1"/>
    </source>
</evidence>
<dbReference type="OrthoDB" id="75724at2759"/>
<organism evidence="19 20">
    <name type="scientific">Lentinula aciculospora</name>
    <dbReference type="NCBI Taxonomy" id="153920"/>
    <lineage>
        <taxon>Eukaryota</taxon>
        <taxon>Fungi</taxon>
        <taxon>Dikarya</taxon>
        <taxon>Basidiomycota</taxon>
        <taxon>Agaricomycotina</taxon>
        <taxon>Agaricomycetes</taxon>
        <taxon>Agaricomycetidae</taxon>
        <taxon>Agaricales</taxon>
        <taxon>Marasmiineae</taxon>
        <taxon>Omphalotaceae</taxon>
        <taxon>Lentinula</taxon>
    </lineage>
</organism>
<dbReference type="InterPro" id="IPR042938">
    <property type="entry name" value="Sfh5"/>
</dbReference>
<evidence type="ECO:0000256" key="14">
    <source>
        <dbReference type="ARBA" id="ARBA00024146"/>
    </source>
</evidence>
<dbReference type="InterPro" id="IPR011074">
    <property type="entry name" value="CRAL/TRIO_N_dom"/>
</dbReference>
<evidence type="ECO:0000256" key="2">
    <source>
        <dbReference type="ARBA" id="ARBA00004406"/>
    </source>
</evidence>
<dbReference type="SUPFAM" id="SSF52087">
    <property type="entry name" value="CRAL/TRIO domain"/>
    <property type="match status" value="1"/>
</dbReference>
<evidence type="ECO:0000256" key="12">
    <source>
        <dbReference type="ARBA" id="ARBA00023055"/>
    </source>
</evidence>
<feature type="region of interest" description="Disordered" evidence="17">
    <location>
        <begin position="1"/>
        <end position="31"/>
    </location>
</feature>
<dbReference type="PANTHER" id="PTHR47669">
    <property type="entry name" value="PHOSPHATIDYLINOSITOL TRANSFER PROTEIN SFH5"/>
    <property type="match status" value="1"/>
</dbReference>
<proteinExistence type="inferred from homology"/>
<dbReference type="SMART" id="SM00516">
    <property type="entry name" value="SEC14"/>
    <property type="match status" value="1"/>
</dbReference>
<comment type="caution">
    <text evidence="19">The sequence shown here is derived from an EMBL/GenBank/DDBJ whole genome shotgun (WGS) entry which is preliminary data.</text>
</comment>
<accession>A0A9W9A4B6</accession>
<dbReference type="InterPro" id="IPR001251">
    <property type="entry name" value="CRAL-TRIO_dom"/>
</dbReference>
<comment type="subcellular location">
    <subcellularLocation>
        <location evidence="16">Cytoplasm</location>
    </subcellularLocation>
    <subcellularLocation>
        <location evidence="2 16">Endoplasmic reticulum membrane</location>
        <topology evidence="2 16">Peripheral membrane protein</topology>
    </subcellularLocation>
    <subcellularLocation>
        <location evidence="16">Microsome membrane</location>
        <topology evidence="16">Peripheral membrane protein</topology>
    </subcellularLocation>
</comment>
<dbReference type="GO" id="GO:0005789">
    <property type="term" value="C:endoplasmic reticulum membrane"/>
    <property type="evidence" value="ECO:0007669"/>
    <property type="project" value="UniProtKB-SubCell"/>
</dbReference>
<feature type="compositionally biased region" description="Polar residues" evidence="17">
    <location>
        <begin position="19"/>
        <end position="29"/>
    </location>
</feature>
<evidence type="ECO:0000256" key="4">
    <source>
        <dbReference type="ARBA" id="ARBA00018320"/>
    </source>
</evidence>
<evidence type="ECO:0000256" key="10">
    <source>
        <dbReference type="ARBA" id="ARBA00022848"/>
    </source>
</evidence>
<keyword evidence="7" id="KW-0349">Heme</keyword>
<evidence type="ECO:0000256" key="3">
    <source>
        <dbReference type="ARBA" id="ARBA00006667"/>
    </source>
</evidence>
<dbReference type="Gene3D" id="3.40.525.10">
    <property type="entry name" value="CRAL-TRIO lipid binding domain"/>
    <property type="match status" value="1"/>
</dbReference>
<keyword evidence="12 16" id="KW-0445">Lipid transport</keyword>
<protein>
    <recommendedName>
        <fullName evidence="4 16">Phosphatidylinositol transfer protein SFH5</fullName>
        <shortName evidence="16">PITP SFH5</shortName>
    </recommendedName>
</protein>
<dbReference type="CDD" id="cd00170">
    <property type="entry name" value="SEC14"/>
    <property type="match status" value="1"/>
</dbReference>
<feature type="domain" description="CRAL-TRIO" evidence="18">
    <location>
        <begin position="136"/>
        <end position="311"/>
    </location>
</feature>
<keyword evidence="13 16" id="KW-0472">Membrane</keyword>
<dbReference type="GO" id="GO:0008526">
    <property type="term" value="F:phosphatidylinositol transfer activity"/>
    <property type="evidence" value="ECO:0007669"/>
    <property type="project" value="UniProtKB-UniRule"/>
</dbReference>
<comment type="function">
    <text evidence="15">Non-classical phosphatidylinositol (PtdIns) transfer protein (PITP), which exhibits PtdIns-binding/transfer activity in the absence of detectable PtdCho-binding/transfer activity. Regulates PtdIns(4,5)P2 homeostasis at the plasma membrane. Heme-binding protein that may play a role in organic oxidant-induced stress responses.</text>
</comment>
<dbReference type="PANTHER" id="PTHR47669:SF1">
    <property type="entry name" value="PHOSPHATIDYLINOSITOL TRANSFER PROTEIN SFH5"/>
    <property type="match status" value="1"/>
</dbReference>
<evidence type="ECO:0000256" key="9">
    <source>
        <dbReference type="ARBA" id="ARBA00022824"/>
    </source>
</evidence>
<dbReference type="GO" id="GO:0017157">
    <property type="term" value="P:regulation of exocytosis"/>
    <property type="evidence" value="ECO:0007669"/>
    <property type="project" value="TreeGrafter"/>
</dbReference>
<evidence type="ECO:0000256" key="13">
    <source>
        <dbReference type="ARBA" id="ARBA00023136"/>
    </source>
</evidence>
<dbReference type="GO" id="GO:0005829">
    <property type="term" value="C:cytosol"/>
    <property type="evidence" value="ECO:0007669"/>
    <property type="project" value="TreeGrafter"/>
</dbReference>
<evidence type="ECO:0000256" key="15">
    <source>
        <dbReference type="ARBA" id="ARBA00024180"/>
    </source>
</evidence>
<keyword evidence="10 16" id="KW-0492">Microsome</keyword>
<sequence>MSETEEIKAAATPSGAEAQETSTEPTQELPTEGVAVESVLEEPNNALTEKFTPKEWVALKTFRSEIPDALASAYPDKNDAKTSAIKLWGVTIDPSNLLDARVSVTLMKFLRARNMSVSEAKTMFVATLRWRDEFNVEAACKEEFPQDVFGQLGHIHGKDKAGRPVVYNVYGGNQDLKAVFGDVQRFLRWRVAFMEKSIELLDFETTDQMIQVHDYAGVSMTSRDANSKNAASEASSIFSSHYPELLHKKYFVNVPSYMTWIFWLFKPLIPSATLAKMSVVGSGASTIGKAILPEVEAEQLPKRYGGEAEAF</sequence>
<dbReference type="EMBL" id="JAOTPV010000017">
    <property type="protein sequence ID" value="KAJ4473616.1"/>
    <property type="molecule type" value="Genomic_DNA"/>
</dbReference>
<reference evidence="19" key="1">
    <citation type="submission" date="2022-08" db="EMBL/GenBank/DDBJ databases">
        <title>A Global Phylogenomic Analysis of the Shiitake Genus Lentinula.</title>
        <authorList>
            <consortium name="DOE Joint Genome Institute"/>
            <person name="Sierra-Patev S."/>
            <person name="Min B."/>
            <person name="Naranjo-Ortiz M."/>
            <person name="Looney B."/>
            <person name="Konkel Z."/>
            <person name="Slot J.C."/>
            <person name="Sakamoto Y."/>
            <person name="Steenwyk J.L."/>
            <person name="Rokas A."/>
            <person name="Carro J."/>
            <person name="Camarero S."/>
            <person name="Ferreira P."/>
            <person name="Molpeceres G."/>
            <person name="Ruiz-Duenas F.J."/>
            <person name="Serrano A."/>
            <person name="Henrissat B."/>
            <person name="Drula E."/>
            <person name="Hughes K.W."/>
            <person name="Mata J.L."/>
            <person name="Ishikawa N.K."/>
            <person name="Vargas-Isla R."/>
            <person name="Ushijima S."/>
            <person name="Smith C.A."/>
            <person name="Ahrendt S."/>
            <person name="Andreopoulos W."/>
            <person name="He G."/>
            <person name="Labutti K."/>
            <person name="Lipzen A."/>
            <person name="Ng V."/>
            <person name="Riley R."/>
            <person name="Sandor L."/>
            <person name="Barry K."/>
            <person name="Martinez A.T."/>
            <person name="Xiao Y."/>
            <person name="Gibbons J.G."/>
            <person name="Terashima K."/>
            <person name="Grigoriev I.V."/>
            <person name="Hibbett D.S."/>
        </authorList>
    </citation>
    <scope>NUCLEOTIDE SEQUENCE</scope>
    <source>
        <strain evidence="19">JLM2183</strain>
    </source>
</reference>
<evidence type="ECO:0000256" key="17">
    <source>
        <dbReference type="SAM" id="MobiDB-lite"/>
    </source>
</evidence>
<keyword evidence="20" id="KW-1185">Reference proteome</keyword>
<evidence type="ECO:0000256" key="6">
    <source>
        <dbReference type="ARBA" id="ARBA00022490"/>
    </source>
</evidence>
<dbReference type="GO" id="GO:0032541">
    <property type="term" value="C:cortical endoplasmic reticulum"/>
    <property type="evidence" value="ECO:0007669"/>
    <property type="project" value="TreeGrafter"/>
</dbReference>